<evidence type="ECO:0000256" key="5">
    <source>
        <dbReference type="ARBA" id="ARBA00022723"/>
    </source>
</evidence>
<evidence type="ECO:0000256" key="2">
    <source>
        <dbReference type="ARBA" id="ARBA00007579"/>
    </source>
</evidence>
<keyword evidence="7 10" id="KW-0464">Manganese</keyword>
<evidence type="ECO:0000256" key="7">
    <source>
        <dbReference type="ARBA" id="ARBA00023211"/>
    </source>
</evidence>
<feature type="binding site" evidence="10">
    <location>
        <position position="134"/>
    </location>
    <ligand>
        <name>Mn(2+)</name>
        <dbReference type="ChEBI" id="CHEBI:29035"/>
    </ligand>
</feature>
<dbReference type="InterPro" id="IPR015797">
    <property type="entry name" value="NUDIX_hydrolase-like_dom_sf"/>
</dbReference>
<accession>A0A2K8UIH9</accession>
<dbReference type="CDD" id="cd02885">
    <property type="entry name" value="NUDIX_IPP_Isomerase"/>
    <property type="match status" value="1"/>
</dbReference>
<comment type="catalytic activity">
    <reaction evidence="10">
        <text>isopentenyl diphosphate = dimethylallyl diphosphate</text>
        <dbReference type="Rhea" id="RHEA:23284"/>
        <dbReference type="ChEBI" id="CHEBI:57623"/>
        <dbReference type="ChEBI" id="CHEBI:128769"/>
        <dbReference type="EC" id="5.3.3.2"/>
    </reaction>
</comment>
<keyword evidence="13" id="KW-0614">Plasmid</keyword>
<protein>
    <recommendedName>
        <fullName evidence="3 10">Isopentenyl-diphosphate Delta-isomerase</fullName>
        <shortName evidence="10">IPP isomerase</shortName>
        <ecNumber evidence="3 10">5.3.3.2</ecNumber>
    </recommendedName>
    <alternativeName>
        <fullName evidence="10">IPP:DMAPP isomerase</fullName>
    </alternativeName>
    <alternativeName>
        <fullName evidence="10">Isopentenyl pyrophosphate isomerase</fullName>
    </alternativeName>
</protein>
<dbReference type="InterPro" id="IPR000086">
    <property type="entry name" value="NUDIX_hydrolase_dom"/>
</dbReference>
<dbReference type="PANTHER" id="PTHR10885:SF0">
    <property type="entry name" value="ISOPENTENYL-DIPHOSPHATE DELTA-ISOMERASE"/>
    <property type="match status" value="1"/>
</dbReference>
<evidence type="ECO:0000256" key="3">
    <source>
        <dbReference type="ARBA" id="ARBA00012057"/>
    </source>
</evidence>
<dbReference type="PANTHER" id="PTHR10885">
    <property type="entry name" value="ISOPENTENYL-DIPHOSPHATE DELTA-ISOMERASE"/>
    <property type="match status" value="1"/>
</dbReference>
<evidence type="ECO:0000313" key="13">
    <source>
        <dbReference type="EMBL" id="AUB85383.1"/>
    </source>
</evidence>
<gene>
    <name evidence="10" type="primary">idi</name>
    <name evidence="13" type="ORF">THSYN_31150</name>
</gene>
<evidence type="ECO:0000313" key="14">
    <source>
        <dbReference type="Proteomes" id="UP000232638"/>
    </source>
</evidence>
<feature type="binding site" evidence="10">
    <location>
        <position position="51"/>
    </location>
    <ligand>
        <name>Mn(2+)</name>
        <dbReference type="ChEBI" id="CHEBI:29035"/>
    </ligand>
</feature>
<feature type="binding site" evidence="10">
    <location>
        <position position="88"/>
    </location>
    <ligand>
        <name>Mn(2+)</name>
        <dbReference type="ChEBI" id="CHEBI:29035"/>
    </ligand>
</feature>
<evidence type="ECO:0000256" key="10">
    <source>
        <dbReference type="HAMAP-Rule" id="MF_00202"/>
    </source>
</evidence>
<dbReference type="KEGG" id="tsy:THSYN_31150"/>
<keyword evidence="8 10" id="KW-0414">Isoprene biosynthesis</keyword>
<dbReference type="AlphaFoldDB" id="A0A2K8UIH9"/>
<geneLocation type="plasmid" evidence="14">
    <name>pts485</name>
</geneLocation>
<dbReference type="GO" id="GO:0005737">
    <property type="term" value="C:cytoplasm"/>
    <property type="evidence" value="ECO:0007669"/>
    <property type="project" value="UniProtKB-SubCell"/>
</dbReference>
<keyword evidence="5 10" id="KW-0479">Metal-binding</keyword>
<dbReference type="GO" id="GO:0046872">
    <property type="term" value="F:metal ion binding"/>
    <property type="evidence" value="ECO:0007669"/>
    <property type="project" value="UniProtKB-KW"/>
</dbReference>
<dbReference type="EC" id="5.3.3.2" evidence="3 10"/>
<evidence type="ECO:0000256" key="6">
    <source>
        <dbReference type="ARBA" id="ARBA00022842"/>
    </source>
</evidence>
<evidence type="ECO:0000256" key="11">
    <source>
        <dbReference type="PIRSR" id="PIRSR018427-1"/>
    </source>
</evidence>
<feature type="active site" evidence="10 11">
    <location>
        <position position="86"/>
    </location>
</feature>
<keyword evidence="4 10" id="KW-0963">Cytoplasm</keyword>
<sequence length="194" mass="21739">MKAAIVRQSTGDGPACPGQQDALERVVLVDADDRVQGEGDKLDAHRLGQLHRAFSIFIFNARGEVLLQRRADAKYHFAGRWSNSCCGHPRPGEPTARAAVRRLGEELGFQTPLSEQMQLVYRAQDPESGLIEHEYLHVFRGRYMDDPRPDPAEVGAWRWTSVGAVRRGLVKSPHLFTPWFQLIVERVLDAAAAE</sequence>
<keyword evidence="9 10" id="KW-0413">Isomerase</keyword>
<feature type="active site" evidence="10 11">
    <location>
        <position position="134"/>
    </location>
</feature>
<proteinExistence type="inferred from homology"/>
<reference evidence="13" key="1">
    <citation type="submission" date="2017-03" db="EMBL/GenBank/DDBJ databases">
        <title>Complete genome sequence of Candidatus 'Thiodictyon syntrophicum' sp. nov. strain Cad16T, a photolithoautotroph purple sulfur bacterium isolated from an alpine meromictic lake.</title>
        <authorList>
            <person name="Luedin S.M."/>
            <person name="Pothier J.F."/>
            <person name="Danza F."/>
            <person name="Storelli N."/>
            <person name="Wittwer M."/>
            <person name="Tonolla M."/>
        </authorList>
    </citation>
    <scope>NUCLEOTIDE SEQUENCE [LARGE SCALE GENOMIC DNA]</scope>
    <source>
        <strain evidence="13">Cad16T</strain>
        <plasmid evidence="13">pTs485</plasmid>
    </source>
</reference>
<comment type="similarity">
    <text evidence="2 10">Belongs to the IPP isomerase type 1 family.</text>
</comment>
<keyword evidence="6 10" id="KW-0460">Magnesium</keyword>
<dbReference type="Pfam" id="PF00293">
    <property type="entry name" value="NUDIX"/>
    <property type="match status" value="1"/>
</dbReference>
<dbReference type="PIRSF" id="PIRSF018427">
    <property type="entry name" value="Isopntndiph_ism"/>
    <property type="match status" value="1"/>
</dbReference>
<comment type="subcellular location">
    <subcellularLocation>
        <location evidence="10">Cytoplasm</location>
    </subcellularLocation>
</comment>
<evidence type="ECO:0000256" key="9">
    <source>
        <dbReference type="ARBA" id="ARBA00023235"/>
    </source>
</evidence>
<evidence type="ECO:0000256" key="1">
    <source>
        <dbReference type="ARBA" id="ARBA00004826"/>
    </source>
</evidence>
<comment type="pathway">
    <text evidence="1 10">Isoprenoid biosynthesis; dimethylallyl diphosphate biosynthesis; dimethylallyl diphosphate from isopentenyl diphosphate: step 1/1.</text>
</comment>
<feature type="binding site" evidence="10">
    <location>
        <position position="132"/>
    </location>
    <ligand>
        <name>Mn(2+)</name>
        <dbReference type="ChEBI" id="CHEBI:29035"/>
    </ligand>
</feature>
<dbReference type="PROSITE" id="PS51462">
    <property type="entry name" value="NUDIX"/>
    <property type="match status" value="1"/>
</dbReference>
<evidence type="ECO:0000259" key="12">
    <source>
        <dbReference type="PROSITE" id="PS51462"/>
    </source>
</evidence>
<dbReference type="GO" id="GO:0050992">
    <property type="term" value="P:dimethylallyl diphosphate biosynthetic process"/>
    <property type="evidence" value="ECO:0007669"/>
    <property type="project" value="UniProtKB-UniRule"/>
</dbReference>
<keyword evidence="14" id="KW-1185">Reference proteome</keyword>
<dbReference type="NCBIfam" id="NF002995">
    <property type="entry name" value="PRK03759.1"/>
    <property type="match status" value="1"/>
</dbReference>
<dbReference type="Proteomes" id="UP000232638">
    <property type="component" value="Plasmid pTs485"/>
</dbReference>
<comment type="cofactor">
    <cofactor evidence="10">
        <name>Mg(2+)</name>
        <dbReference type="ChEBI" id="CHEBI:18420"/>
    </cofactor>
    <text evidence="10">Binds 1 Mg(2+) ion per subunit. The magnesium ion binds only when substrate is bound.</text>
</comment>
<dbReference type="InterPro" id="IPR056375">
    <property type="entry name" value="Idi_bact"/>
</dbReference>
<dbReference type="GO" id="GO:0009240">
    <property type="term" value="P:isopentenyl diphosphate biosynthetic process"/>
    <property type="evidence" value="ECO:0007669"/>
    <property type="project" value="TreeGrafter"/>
</dbReference>
<comment type="function">
    <text evidence="10">Catalyzes the 1,3-allylic rearrangement of the homoallylic substrate isopentenyl (IPP) to its highly electrophilic allylic isomer, dimethylallyl diphosphate (DMAPP).</text>
</comment>
<evidence type="ECO:0000256" key="4">
    <source>
        <dbReference type="ARBA" id="ARBA00022490"/>
    </source>
</evidence>
<evidence type="ECO:0000256" key="8">
    <source>
        <dbReference type="ARBA" id="ARBA00023229"/>
    </source>
</evidence>
<dbReference type="SUPFAM" id="SSF55811">
    <property type="entry name" value="Nudix"/>
    <property type="match status" value="1"/>
</dbReference>
<dbReference type="NCBIfam" id="TIGR02150">
    <property type="entry name" value="IPP_isom_1"/>
    <property type="match status" value="1"/>
</dbReference>
<dbReference type="GO" id="GO:0004452">
    <property type="term" value="F:isopentenyl-diphosphate delta-isomerase activity"/>
    <property type="evidence" value="ECO:0007669"/>
    <property type="project" value="UniProtKB-UniRule"/>
</dbReference>
<feature type="binding site" evidence="10">
    <location>
        <position position="106"/>
    </location>
    <ligand>
        <name>Mg(2+)</name>
        <dbReference type="ChEBI" id="CHEBI:18420"/>
    </ligand>
</feature>
<feature type="domain" description="Nudix hydrolase" evidence="12">
    <location>
        <begin position="49"/>
        <end position="182"/>
    </location>
</feature>
<dbReference type="Gene3D" id="3.90.79.10">
    <property type="entry name" value="Nucleoside Triphosphate Pyrophosphohydrolase"/>
    <property type="match status" value="1"/>
</dbReference>
<dbReference type="OrthoDB" id="9809458at2"/>
<organism evidence="13 14">
    <name type="scientific">Candidatus Thiodictyon syntrophicum</name>
    <dbReference type="NCBI Taxonomy" id="1166950"/>
    <lineage>
        <taxon>Bacteria</taxon>
        <taxon>Pseudomonadati</taxon>
        <taxon>Pseudomonadota</taxon>
        <taxon>Gammaproteobacteria</taxon>
        <taxon>Chromatiales</taxon>
        <taxon>Chromatiaceae</taxon>
        <taxon>Thiodictyon</taxon>
    </lineage>
</organism>
<feature type="binding site" evidence="10">
    <location>
        <position position="45"/>
    </location>
    <ligand>
        <name>Mn(2+)</name>
        <dbReference type="ChEBI" id="CHEBI:29035"/>
    </ligand>
</feature>
<comment type="cofactor">
    <cofactor evidence="10">
        <name>Mn(2+)</name>
        <dbReference type="ChEBI" id="CHEBI:29035"/>
    </cofactor>
    <text evidence="10">Binds 1 Mn(2+) ion per subunit.</text>
</comment>
<dbReference type="EMBL" id="CP020372">
    <property type="protein sequence ID" value="AUB85383.1"/>
    <property type="molecule type" value="Genomic_DNA"/>
</dbReference>
<dbReference type="HAMAP" id="MF_00202">
    <property type="entry name" value="Idi"/>
    <property type="match status" value="1"/>
</dbReference>
<name>A0A2K8UIH9_9GAMM</name>
<dbReference type="InterPro" id="IPR011876">
    <property type="entry name" value="IsopentenylPP_isomerase_typ1"/>
</dbReference>
<dbReference type="UniPathway" id="UPA00059">
    <property type="reaction ID" value="UER00104"/>
</dbReference>